<name>A0AAD8SV92_LOLMU</name>
<evidence type="ECO:0000259" key="2">
    <source>
        <dbReference type="Pfam" id="PF04195"/>
    </source>
</evidence>
<feature type="region of interest" description="Disordered" evidence="1">
    <location>
        <begin position="438"/>
        <end position="463"/>
    </location>
</feature>
<dbReference type="InterPro" id="IPR007321">
    <property type="entry name" value="Transposase_28"/>
</dbReference>
<dbReference type="PANTHER" id="PTHR33026">
    <property type="entry name" value="OS06G0360600 PROTEIN"/>
    <property type="match status" value="1"/>
</dbReference>
<dbReference type="CDD" id="cd09272">
    <property type="entry name" value="RNase_HI_RT_Ty1"/>
    <property type="match status" value="1"/>
</dbReference>
<protein>
    <recommendedName>
        <fullName evidence="2">Transposase (putative) gypsy type domain-containing protein</fullName>
    </recommendedName>
</protein>
<comment type="caution">
    <text evidence="3">The sequence shown here is derived from an EMBL/GenBank/DDBJ whole genome shotgun (WGS) entry which is preliminary data.</text>
</comment>
<dbReference type="Pfam" id="PF04195">
    <property type="entry name" value="Transposase_28"/>
    <property type="match status" value="1"/>
</dbReference>
<feature type="compositionally biased region" description="Basic residues" evidence="1">
    <location>
        <begin position="438"/>
        <end position="456"/>
    </location>
</feature>
<sequence>MPPRTKLTKHTSPMATEGLQSSEWERSRISNQDVNLLKKHGFMKKENTLIFPGEESYPTPRIGYRVTFADHLIRGLATPIHEFLRGLLFVYGLQLHHLTPNSILHIAIFIRRWLYVQEAHNDTQEYNVAPFDGGEKIVRRRSWDAEASDEEKTATDALMKRIHELQNTHGKELSGIQITVYFLRIRVQPLQARKNPLWMYAGAKDVDRFSKDLSTKDFERLIRKMSSLSKKDTIPSSCRVEPFSSTNALPQIMASPSINFNQFLEKEKLKSNGSNFTDWFRHVRIFLNGGNLQYVLEAPLGPPPPPAVCEEEKNVFETRTKVYSQVQCAILCILEEELQKRFEHHDPCEMIRELKVIFETHAAVESYEASKRFFGCMMEEGSSVSEHVFAMSGHARKLNDLGIVIPNQRLPELFSMLKSAVEIEKEHQVLMVNKTTKFKKQGKPKKDLKKGGKKVAAHPEKPKGGPKPILVLLLQWKGAKRNCSIWLIEERPCQEEESWCKLQAVHGGEVFNRIGIHSGFEASSEAVWMKRFIVELGVVPSALDPLVIYCDNMGAIANAQEPRSHKKLKHIKLRFHSIREYIEDGEEDLGLALRQENLKIGVEGTIALVVESQQSVNWPKVGDVKNMETKRRQSMIKAAKPHSKKILAFLGYKPTPSSSSAKPEVK</sequence>
<keyword evidence="4" id="KW-1185">Reference proteome</keyword>
<evidence type="ECO:0000313" key="3">
    <source>
        <dbReference type="EMBL" id="KAK1664624.1"/>
    </source>
</evidence>
<proteinExistence type="predicted"/>
<feature type="compositionally biased region" description="Polar residues" evidence="1">
    <location>
        <begin position="10"/>
        <end position="22"/>
    </location>
</feature>
<dbReference type="AlphaFoldDB" id="A0AAD8SV92"/>
<reference evidence="3" key="1">
    <citation type="submission" date="2023-07" db="EMBL/GenBank/DDBJ databases">
        <title>A chromosome-level genome assembly of Lolium multiflorum.</title>
        <authorList>
            <person name="Chen Y."/>
            <person name="Copetti D."/>
            <person name="Kolliker R."/>
            <person name="Studer B."/>
        </authorList>
    </citation>
    <scope>NUCLEOTIDE SEQUENCE</scope>
    <source>
        <strain evidence="3">02402/16</strain>
        <tissue evidence="3">Leaf</tissue>
    </source>
</reference>
<feature type="domain" description="Transposase (putative) gypsy type" evidence="2">
    <location>
        <begin position="66"/>
        <end position="110"/>
    </location>
</feature>
<evidence type="ECO:0000256" key="1">
    <source>
        <dbReference type="SAM" id="MobiDB-lite"/>
    </source>
</evidence>
<organism evidence="3 4">
    <name type="scientific">Lolium multiflorum</name>
    <name type="common">Italian ryegrass</name>
    <name type="synonym">Lolium perenne subsp. multiflorum</name>
    <dbReference type="NCBI Taxonomy" id="4521"/>
    <lineage>
        <taxon>Eukaryota</taxon>
        <taxon>Viridiplantae</taxon>
        <taxon>Streptophyta</taxon>
        <taxon>Embryophyta</taxon>
        <taxon>Tracheophyta</taxon>
        <taxon>Spermatophyta</taxon>
        <taxon>Magnoliopsida</taxon>
        <taxon>Liliopsida</taxon>
        <taxon>Poales</taxon>
        <taxon>Poaceae</taxon>
        <taxon>BOP clade</taxon>
        <taxon>Pooideae</taxon>
        <taxon>Poodae</taxon>
        <taxon>Poeae</taxon>
        <taxon>Poeae Chloroplast Group 2 (Poeae type)</taxon>
        <taxon>Loliodinae</taxon>
        <taxon>Loliinae</taxon>
        <taxon>Lolium</taxon>
    </lineage>
</organism>
<dbReference type="PANTHER" id="PTHR33026:SF7">
    <property type="entry name" value="OS03G0100275 PROTEIN"/>
    <property type="match status" value="1"/>
</dbReference>
<gene>
    <name evidence="3" type="ORF">QYE76_052783</name>
</gene>
<evidence type="ECO:0000313" key="4">
    <source>
        <dbReference type="Proteomes" id="UP001231189"/>
    </source>
</evidence>
<dbReference type="EMBL" id="JAUUTY010000003">
    <property type="protein sequence ID" value="KAK1664624.1"/>
    <property type="molecule type" value="Genomic_DNA"/>
</dbReference>
<accession>A0AAD8SV92</accession>
<feature type="region of interest" description="Disordered" evidence="1">
    <location>
        <begin position="1"/>
        <end position="22"/>
    </location>
</feature>
<dbReference type="Proteomes" id="UP001231189">
    <property type="component" value="Unassembled WGS sequence"/>
</dbReference>